<gene>
    <name evidence="6" type="ORF">ACHAWU_003138</name>
</gene>
<dbReference type="InterPro" id="IPR001932">
    <property type="entry name" value="PPM-type_phosphatase-like_dom"/>
</dbReference>
<dbReference type="EMBL" id="JALLBG020000216">
    <property type="protein sequence ID" value="KAL3758866.1"/>
    <property type="molecule type" value="Genomic_DNA"/>
</dbReference>
<reference evidence="6 7" key="1">
    <citation type="submission" date="2024-10" db="EMBL/GenBank/DDBJ databases">
        <title>Updated reference genomes for cyclostephanoid diatoms.</title>
        <authorList>
            <person name="Roberts W.R."/>
            <person name="Alverson A.J."/>
        </authorList>
    </citation>
    <scope>NUCLEOTIDE SEQUENCE [LARGE SCALE GENOMIC DNA]</scope>
    <source>
        <strain evidence="6 7">AJA232-27</strain>
    </source>
</reference>
<name>A0ABD3M4C1_9STRA</name>
<feature type="compositionally biased region" description="Gly residues" evidence="2">
    <location>
        <begin position="160"/>
        <end position="180"/>
    </location>
</feature>
<keyword evidence="1" id="KW-0378">Hydrolase</keyword>
<comment type="catalytic activity">
    <reaction evidence="1">
        <text>O-phospho-L-seryl-[protein] + H2O = L-seryl-[protein] + phosphate</text>
        <dbReference type="Rhea" id="RHEA:20629"/>
        <dbReference type="Rhea" id="RHEA-COMP:9863"/>
        <dbReference type="Rhea" id="RHEA-COMP:11604"/>
        <dbReference type="ChEBI" id="CHEBI:15377"/>
        <dbReference type="ChEBI" id="CHEBI:29999"/>
        <dbReference type="ChEBI" id="CHEBI:43474"/>
        <dbReference type="ChEBI" id="CHEBI:83421"/>
        <dbReference type="EC" id="3.1.3.16"/>
    </reaction>
</comment>
<feature type="chain" id="PRO_5044818731" description="Protein phosphatase" evidence="3">
    <location>
        <begin position="21"/>
        <end position="692"/>
    </location>
</feature>
<comment type="caution">
    <text evidence="6">The sequence shown here is derived from an EMBL/GenBank/DDBJ whole genome shotgun (WGS) entry which is preliminary data.</text>
</comment>
<dbReference type="PROSITE" id="PS51746">
    <property type="entry name" value="PPM_2"/>
    <property type="match status" value="1"/>
</dbReference>
<feature type="signal peptide" evidence="3">
    <location>
        <begin position="1"/>
        <end position="20"/>
    </location>
</feature>
<dbReference type="GO" id="GO:0046872">
    <property type="term" value="F:metal ion binding"/>
    <property type="evidence" value="ECO:0007669"/>
    <property type="project" value="UniProtKB-UniRule"/>
</dbReference>
<comment type="catalytic activity">
    <reaction evidence="1">
        <text>O-phospho-L-threonyl-[protein] + H2O = L-threonyl-[protein] + phosphate</text>
        <dbReference type="Rhea" id="RHEA:47004"/>
        <dbReference type="Rhea" id="RHEA-COMP:11060"/>
        <dbReference type="Rhea" id="RHEA-COMP:11605"/>
        <dbReference type="ChEBI" id="CHEBI:15377"/>
        <dbReference type="ChEBI" id="CHEBI:30013"/>
        <dbReference type="ChEBI" id="CHEBI:43474"/>
        <dbReference type="ChEBI" id="CHEBI:61977"/>
        <dbReference type="EC" id="3.1.3.16"/>
    </reaction>
</comment>
<proteinExistence type="inferred from homology"/>
<feature type="region of interest" description="Disordered" evidence="2">
    <location>
        <begin position="118"/>
        <end position="198"/>
    </location>
</feature>
<keyword evidence="1" id="KW-0460">Magnesium</keyword>
<dbReference type="PROSITE" id="PS50020">
    <property type="entry name" value="WW_DOMAIN_2"/>
    <property type="match status" value="1"/>
</dbReference>
<comment type="similarity">
    <text evidence="1">Belongs to the PP2C family.</text>
</comment>
<evidence type="ECO:0000313" key="6">
    <source>
        <dbReference type="EMBL" id="KAL3758866.1"/>
    </source>
</evidence>
<feature type="domain" description="PPM-type phosphatase" evidence="5">
    <location>
        <begin position="447"/>
        <end position="691"/>
    </location>
</feature>
<dbReference type="InterPro" id="IPR001202">
    <property type="entry name" value="WW_dom"/>
</dbReference>
<evidence type="ECO:0000256" key="1">
    <source>
        <dbReference type="RuleBase" id="RU366020"/>
    </source>
</evidence>
<feature type="region of interest" description="Disordered" evidence="2">
    <location>
        <begin position="350"/>
        <end position="387"/>
    </location>
</feature>
<dbReference type="SUPFAM" id="SSF51045">
    <property type="entry name" value="WW domain"/>
    <property type="match status" value="1"/>
</dbReference>
<dbReference type="Gene3D" id="3.60.40.10">
    <property type="entry name" value="PPM-type phosphatase domain"/>
    <property type="match status" value="1"/>
</dbReference>
<accession>A0ABD3M4C1</accession>
<feature type="region of interest" description="Disordered" evidence="2">
    <location>
        <begin position="285"/>
        <end position="322"/>
    </location>
</feature>
<protein>
    <recommendedName>
        <fullName evidence="1">Protein phosphatase</fullName>
        <ecNumber evidence="1">3.1.3.16</ecNumber>
    </recommendedName>
</protein>
<dbReference type="InterPro" id="IPR036020">
    <property type="entry name" value="WW_dom_sf"/>
</dbReference>
<comment type="cofactor">
    <cofactor evidence="1">
        <name>Mg(2+)</name>
        <dbReference type="ChEBI" id="CHEBI:18420"/>
    </cofactor>
</comment>
<dbReference type="CDD" id="cd00201">
    <property type="entry name" value="WW"/>
    <property type="match status" value="1"/>
</dbReference>
<feature type="compositionally biased region" description="Low complexity" evidence="2">
    <location>
        <begin position="120"/>
        <end position="135"/>
    </location>
</feature>
<dbReference type="SMART" id="SM00332">
    <property type="entry name" value="PP2Cc"/>
    <property type="match status" value="1"/>
</dbReference>
<dbReference type="Proteomes" id="UP001530293">
    <property type="component" value="Unassembled WGS sequence"/>
</dbReference>
<dbReference type="SMART" id="SM00456">
    <property type="entry name" value="WW"/>
    <property type="match status" value="1"/>
</dbReference>
<evidence type="ECO:0000259" key="5">
    <source>
        <dbReference type="PROSITE" id="PS51746"/>
    </source>
</evidence>
<dbReference type="PANTHER" id="PTHR12320">
    <property type="entry name" value="PROTEIN PHOSPHATASE 2C"/>
    <property type="match status" value="1"/>
</dbReference>
<feature type="compositionally biased region" description="Low complexity" evidence="2">
    <location>
        <begin position="286"/>
        <end position="320"/>
    </location>
</feature>
<feature type="compositionally biased region" description="Low complexity" evidence="2">
    <location>
        <begin position="362"/>
        <end position="378"/>
    </location>
</feature>
<evidence type="ECO:0000259" key="4">
    <source>
        <dbReference type="PROSITE" id="PS50020"/>
    </source>
</evidence>
<dbReference type="Pfam" id="PF00397">
    <property type="entry name" value="WW"/>
    <property type="match status" value="1"/>
</dbReference>
<evidence type="ECO:0000256" key="3">
    <source>
        <dbReference type="SAM" id="SignalP"/>
    </source>
</evidence>
<comment type="cofactor">
    <cofactor evidence="1">
        <name>Mn(2+)</name>
        <dbReference type="ChEBI" id="CHEBI:29035"/>
    </cofactor>
</comment>
<keyword evidence="1" id="KW-0464">Manganese</keyword>
<feature type="compositionally biased region" description="Low complexity" evidence="2">
    <location>
        <begin position="58"/>
        <end position="73"/>
    </location>
</feature>
<dbReference type="InterPro" id="IPR039123">
    <property type="entry name" value="PPTC7"/>
</dbReference>
<dbReference type="AlphaFoldDB" id="A0ABD3M4C1"/>
<dbReference type="InterPro" id="IPR036457">
    <property type="entry name" value="PPM-type-like_dom_sf"/>
</dbReference>
<dbReference type="EC" id="3.1.3.16" evidence="1"/>
<keyword evidence="3" id="KW-0732">Signal</keyword>
<dbReference type="GO" id="GO:0004722">
    <property type="term" value="F:protein serine/threonine phosphatase activity"/>
    <property type="evidence" value="ECO:0007669"/>
    <property type="project" value="UniProtKB-EC"/>
</dbReference>
<feature type="region of interest" description="Disordered" evidence="2">
    <location>
        <begin position="52"/>
        <end position="73"/>
    </location>
</feature>
<keyword evidence="1" id="KW-0904">Protein phosphatase</keyword>
<evidence type="ECO:0000313" key="7">
    <source>
        <dbReference type="Proteomes" id="UP001530293"/>
    </source>
</evidence>
<dbReference type="PANTHER" id="PTHR12320:SF1">
    <property type="entry name" value="PROTEIN PHOSPHATASE PTC7 HOMOLOG"/>
    <property type="match status" value="1"/>
</dbReference>
<organism evidence="6 7">
    <name type="scientific">Discostella pseudostelligera</name>
    <dbReference type="NCBI Taxonomy" id="259834"/>
    <lineage>
        <taxon>Eukaryota</taxon>
        <taxon>Sar</taxon>
        <taxon>Stramenopiles</taxon>
        <taxon>Ochrophyta</taxon>
        <taxon>Bacillariophyta</taxon>
        <taxon>Coscinodiscophyceae</taxon>
        <taxon>Thalassiosirophycidae</taxon>
        <taxon>Stephanodiscales</taxon>
        <taxon>Stephanodiscaceae</taxon>
        <taxon>Discostella</taxon>
    </lineage>
</organism>
<evidence type="ECO:0000256" key="2">
    <source>
        <dbReference type="SAM" id="MobiDB-lite"/>
    </source>
</evidence>
<keyword evidence="7" id="KW-1185">Reference proteome</keyword>
<keyword evidence="1" id="KW-0479">Metal-binding</keyword>
<sequence>MRSFLLTATLLLGPTTSVVGFAPSPFHGVGVGGSTSTSSDNNCPVNHDARITKSHVPSSSSTSSSRVTTTAAAATTSTRLYSAPEPLATEGDWSAYLDSESTGYIYYFNTVTGESTWEKPTPTFPTVTASSSTVTTKEDRRAERQRKREQRKKEMEMSGAVGGGGGGGLFRGFFGGGSGGESKSDAKDAPPSKTEQLSNLRSIASNTEFLTELDSVIAEAEEAIAIADKVTTAPPKNKGGFFSSLGFISGMEAVEEAETLISDAEERTSKAFEDIFSGFGFGGGSSTKTAASTATASSTTSSKPSDAKATSTTTSSSSSTPVAEENIWVEGLKNLFMNAFDSFIPPPDTTTSTGKKIAIDDTTSTSSSTAAATTTTTTPKKEPTKKAEVSDSDFLDVIWGAETSARPTLNIAEMMKAFKLRSVEEETTTTTTVVGEEFKTLTLDVALQVKAHPEKVSWGGEDAGFVVGRTFGVFDGVSGATKEKGKKLYSRSLADSMKKSTSTATSAGEGLTVKQITDYLASAKELADEEATGASTAVVASIGSDNILRALNLGDSVCLVLRDGAVAARTREIIHYFDCPYQLGDDSPDRPRDGTTLQAEIFKGDIIVAGSDGVFDNLSDADVCDIVSSLGPRSKSSVIAKTIVDKSRTVSLDPMSVTPYSTVARGKSGYSAYKNGRGGKIDDISCIVVKAS</sequence>
<dbReference type="Gene3D" id="2.20.70.10">
    <property type="match status" value="1"/>
</dbReference>
<dbReference type="SUPFAM" id="SSF81606">
    <property type="entry name" value="PP2C-like"/>
    <property type="match status" value="1"/>
</dbReference>
<feature type="domain" description="WW" evidence="4">
    <location>
        <begin position="87"/>
        <end position="122"/>
    </location>
</feature>